<dbReference type="Proteomes" id="UP000638313">
    <property type="component" value="Unassembled WGS sequence"/>
</dbReference>
<proteinExistence type="predicted"/>
<accession>A0A919B3U9</accession>
<evidence type="ECO:0000313" key="4">
    <source>
        <dbReference type="Proteomes" id="UP000638313"/>
    </source>
</evidence>
<evidence type="ECO:0000256" key="1">
    <source>
        <dbReference type="SAM" id="MobiDB-lite"/>
    </source>
</evidence>
<dbReference type="AlphaFoldDB" id="A0A919B3U9"/>
<reference evidence="3" key="1">
    <citation type="journal article" date="2014" name="Int. J. Syst. Evol. Microbiol.">
        <title>Complete genome sequence of Corynebacterium casei LMG S-19264T (=DSM 44701T), isolated from a smear-ripened cheese.</title>
        <authorList>
            <consortium name="US DOE Joint Genome Institute (JGI-PGF)"/>
            <person name="Walter F."/>
            <person name="Albersmeier A."/>
            <person name="Kalinowski J."/>
            <person name="Ruckert C."/>
        </authorList>
    </citation>
    <scope>NUCLEOTIDE SEQUENCE</scope>
    <source>
        <strain evidence="3">JCM 4059</strain>
    </source>
</reference>
<keyword evidence="4" id="KW-1185">Reference proteome</keyword>
<dbReference type="RefSeq" id="WP_190129604.1">
    <property type="nucleotide sequence ID" value="NZ_BNBD01000004.1"/>
</dbReference>
<keyword evidence="2" id="KW-0812">Transmembrane</keyword>
<keyword evidence="2" id="KW-0472">Membrane</keyword>
<dbReference type="EMBL" id="BNBD01000004">
    <property type="protein sequence ID" value="GHF42849.1"/>
    <property type="molecule type" value="Genomic_DNA"/>
</dbReference>
<feature type="region of interest" description="Disordered" evidence="1">
    <location>
        <begin position="75"/>
        <end position="95"/>
    </location>
</feature>
<evidence type="ECO:0000313" key="3">
    <source>
        <dbReference type="EMBL" id="GHF42849.1"/>
    </source>
</evidence>
<name>A0A919B3U9_9ACTN</name>
<gene>
    <name evidence="3" type="ORF">GCM10010218_25070</name>
</gene>
<protein>
    <submittedName>
        <fullName evidence="3">Membrane protein</fullName>
    </submittedName>
</protein>
<reference evidence="3" key="2">
    <citation type="submission" date="2020-09" db="EMBL/GenBank/DDBJ databases">
        <authorList>
            <person name="Sun Q."/>
            <person name="Ohkuma M."/>
        </authorList>
    </citation>
    <scope>NUCLEOTIDE SEQUENCE</scope>
    <source>
        <strain evidence="3">JCM 4059</strain>
    </source>
</reference>
<feature type="transmembrane region" description="Helical" evidence="2">
    <location>
        <begin position="104"/>
        <end position="125"/>
    </location>
</feature>
<feature type="region of interest" description="Disordered" evidence="1">
    <location>
        <begin position="208"/>
        <end position="281"/>
    </location>
</feature>
<feature type="transmembrane region" description="Helical" evidence="2">
    <location>
        <begin position="145"/>
        <end position="166"/>
    </location>
</feature>
<evidence type="ECO:0000256" key="2">
    <source>
        <dbReference type="SAM" id="Phobius"/>
    </source>
</evidence>
<sequence>MNSDRHLPAEDRQEFERVLDQALRAAKHDPELAAAIGKQLSAEQLRAMALSAMAAITACASAEYRDYAKARDKLRARPAAARPRPDGGGVVSGAGPEDDGAGAAAVLAVLAPTLSGIAAMIFLLIGYVTRTVGVNESVAGPMISIGWWFGALTVAGALVAMAGMLVTALRNGRGAPADEPVPDPLAEEAERAREAWRQALLDRGVRPFLREALTGTPSTPRTPRALGRAQSPSRTPRPGHARPGFSRPEWTSPDFTGPDRGPDRGPEFGNAGRSASEHRPE</sequence>
<organism evidence="3 4">
    <name type="scientific">Streptomyces mashuensis</name>
    <dbReference type="NCBI Taxonomy" id="33904"/>
    <lineage>
        <taxon>Bacteria</taxon>
        <taxon>Bacillati</taxon>
        <taxon>Actinomycetota</taxon>
        <taxon>Actinomycetes</taxon>
        <taxon>Kitasatosporales</taxon>
        <taxon>Streptomycetaceae</taxon>
        <taxon>Streptomyces</taxon>
    </lineage>
</organism>
<keyword evidence="2" id="KW-1133">Transmembrane helix</keyword>
<comment type="caution">
    <text evidence="3">The sequence shown here is derived from an EMBL/GenBank/DDBJ whole genome shotgun (WGS) entry which is preliminary data.</text>
</comment>